<accession>A0A5S9QY26</accession>
<gene>
    <name evidence="1" type="primary">esxB</name>
    <name evidence="1" type="ORF">AELLOGFF_00974</name>
</gene>
<dbReference type="InterPro" id="IPR010310">
    <property type="entry name" value="T7SS_ESAT-6-like"/>
</dbReference>
<reference evidence="1 2" key="1">
    <citation type="submission" date="2019-11" db="EMBL/GenBank/DDBJ databases">
        <authorList>
            <person name="Holert J."/>
        </authorList>
    </citation>
    <scope>NUCLEOTIDE SEQUENCE [LARGE SCALE GENOMIC DNA]</scope>
    <source>
        <strain evidence="1">BC8_1</strain>
    </source>
</reference>
<dbReference type="AlphaFoldDB" id="A0A5S9QY26"/>
<proteinExistence type="predicted"/>
<keyword evidence="2" id="KW-1185">Reference proteome</keyword>
<dbReference type="Proteomes" id="UP000430146">
    <property type="component" value="Unassembled WGS sequence"/>
</dbReference>
<dbReference type="RefSeq" id="WP_159231637.1">
    <property type="nucleotide sequence ID" value="NZ_CACSIP010000023.1"/>
</dbReference>
<evidence type="ECO:0000313" key="2">
    <source>
        <dbReference type="Proteomes" id="UP000430146"/>
    </source>
</evidence>
<evidence type="ECO:0000313" key="1">
    <source>
        <dbReference type="EMBL" id="CAA0124396.1"/>
    </source>
</evidence>
<dbReference type="OrthoDB" id="4640046at2"/>
<sequence length="101" mass="10688">MALVNADTPQLMAEAANFDRISGELQSVLAQVESTAAGLQQSLHSEGAGQAAQAALLRFHEASSQQIRLLTDISQNIHTSGTSYLNTDAQNADALATQMNF</sequence>
<dbReference type="SUPFAM" id="SSF140453">
    <property type="entry name" value="EsxAB dimer-like"/>
    <property type="match status" value="1"/>
</dbReference>
<dbReference type="Gene3D" id="1.10.287.1060">
    <property type="entry name" value="ESAT-6-like"/>
    <property type="match status" value="1"/>
</dbReference>
<dbReference type="Pfam" id="PF06013">
    <property type="entry name" value="WXG100"/>
    <property type="match status" value="1"/>
</dbReference>
<organism evidence="1 2">
    <name type="scientific">Mycolicibacterium vanbaalenii</name>
    <name type="common">Mycobacterium vanbaalenii</name>
    <dbReference type="NCBI Taxonomy" id="110539"/>
    <lineage>
        <taxon>Bacteria</taxon>
        <taxon>Bacillati</taxon>
        <taxon>Actinomycetota</taxon>
        <taxon>Actinomycetes</taxon>
        <taxon>Mycobacteriales</taxon>
        <taxon>Mycobacteriaceae</taxon>
        <taxon>Mycolicibacterium</taxon>
    </lineage>
</organism>
<name>A0A5S9QY26_MYCVN</name>
<protein>
    <submittedName>
        <fullName evidence="1">ESAT-6-like protein EsxB</fullName>
    </submittedName>
</protein>
<dbReference type="EMBL" id="CACSIP010000023">
    <property type="protein sequence ID" value="CAA0124396.1"/>
    <property type="molecule type" value="Genomic_DNA"/>
</dbReference>
<dbReference type="InterPro" id="IPR036689">
    <property type="entry name" value="ESAT-6-like_sf"/>
</dbReference>